<dbReference type="InterPro" id="IPR036890">
    <property type="entry name" value="HATPase_C_sf"/>
</dbReference>
<dbReference type="STRING" id="3988.B9TEY7"/>
<sequence length="177" mass="19271">MDQMLTQLLDALTFERAQRLPLVVTEFNIQPLLDAVARDYSGSIAPVVEVRAAPIVGHWCRNSLHRALENLVTNAIKYGDGQRVRIAADGIRGRLMLSVHNDGAPIADDQRERIFDYLRREGDGQLGTGWGIGLPFVRSVAESHGGSVAVDSGEGRGTTFIIDIPLDCRPLLDAPAS</sequence>
<dbReference type="GO" id="GO:0005789">
    <property type="term" value="C:endoplasmic reticulum membrane"/>
    <property type="evidence" value="ECO:0007669"/>
    <property type="project" value="UniProtKB-SubCell"/>
</dbReference>
<dbReference type="Proteomes" id="UP000008311">
    <property type="component" value="Unassembled WGS sequence"/>
</dbReference>
<evidence type="ECO:0000256" key="3">
    <source>
        <dbReference type="ARBA" id="ARBA00012438"/>
    </source>
</evidence>
<feature type="domain" description="Histidine kinase" evidence="8">
    <location>
        <begin position="1"/>
        <end position="168"/>
    </location>
</feature>
<dbReference type="PANTHER" id="PTHR43711">
    <property type="entry name" value="TWO-COMPONENT HISTIDINE KINASE"/>
    <property type="match status" value="1"/>
</dbReference>
<dbReference type="GO" id="GO:0000160">
    <property type="term" value="P:phosphorelay signal transduction system"/>
    <property type="evidence" value="ECO:0007669"/>
    <property type="project" value="UniProtKB-KW"/>
</dbReference>
<comment type="catalytic activity">
    <reaction evidence="1">
        <text>ATP + protein L-histidine = ADP + protein N-phospho-L-histidine.</text>
        <dbReference type="EC" id="2.7.13.3"/>
    </reaction>
</comment>
<evidence type="ECO:0000313" key="9">
    <source>
        <dbReference type="EMBL" id="EEF25579.1"/>
    </source>
</evidence>
<dbReference type="EMBL" id="EQ979376">
    <property type="protein sequence ID" value="EEF25579.1"/>
    <property type="molecule type" value="Genomic_DNA"/>
</dbReference>
<dbReference type="PRINTS" id="PR00344">
    <property type="entry name" value="BCTRLSENSOR"/>
</dbReference>
<dbReference type="InterPro" id="IPR004358">
    <property type="entry name" value="Sig_transdc_His_kin-like_C"/>
</dbReference>
<dbReference type="InParanoid" id="B9TEY7"/>
<dbReference type="InterPro" id="IPR005467">
    <property type="entry name" value="His_kinase_dom"/>
</dbReference>
<dbReference type="SUPFAM" id="SSF55874">
    <property type="entry name" value="ATPase domain of HSP90 chaperone/DNA topoisomerase II/histidine kinase"/>
    <property type="match status" value="1"/>
</dbReference>
<evidence type="ECO:0000256" key="5">
    <source>
        <dbReference type="ARBA" id="ARBA00022777"/>
    </source>
</evidence>
<evidence type="ECO:0000256" key="2">
    <source>
        <dbReference type="ARBA" id="ARBA00004477"/>
    </source>
</evidence>
<dbReference type="EC" id="2.7.13.3" evidence="3"/>
<keyword evidence="6" id="KW-0256">Endoplasmic reticulum</keyword>
<reference evidence="10" key="1">
    <citation type="journal article" date="2010" name="Nat. Biotechnol.">
        <title>Draft genome sequence of the oilseed species Ricinus communis.</title>
        <authorList>
            <person name="Chan A.P."/>
            <person name="Crabtree J."/>
            <person name="Zhao Q."/>
            <person name="Lorenzi H."/>
            <person name="Orvis J."/>
            <person name="Puiu D."/>
            <person name="Melake-Berhan A."/>
            <person name="Jones K.M."/>
            <person name="Redman J."/>
            <person name="Chen G."/>
            <person name="Cahoon E.B."/>
            <person name="Gedil M."/>
            <person name="Stanke M."/>
            <person name="Haas B.J."/>
            <person name="Wortman J.R."/>
            <person name="Fraser-Liggett C.M."/>
            <person name="Ravel J."/>
            <person name="Rabinowicz P.D."/>
        </authorList>
    </citation>
    <scope>NUCLEOTIDE SEQUENCE [LARGE SCALE GENOMIC DNA]</scope>
    <source>
        <strain evidence="10">cv. Hale</strain>
    </source>
</reference>
<dbReference type="InterPro" id="IPR050736">
    <property type="entry name" value="Sensor_HK_Regulatory"/>
</dbReference>
<evidence type="ECO:0000256" key="1">
    <source>
        <dbReference type="ARBA" id="ARBA00000085"/>
    </source>
</evidence>
<proteinExistence type="predicted"/>
<dbReference type="InterPro" id="IPR003594">
    <property type="entry name" value="HATPase_dom"/>
</dbReference>
<name>B9TEY7_RICCO</name>
<dbReference type="Gene3D" id="3.30.565.10">
    <property type="entry name" value="Histidine kinase-like ATPase, C-terminal domain"/>
    <property type="match status" value="1"/>
</dbReference>
<dbReference type="PROSITE" id="PS50109">
    <property type="entry name" value="HIS_KIN"/>
    <property type="match status" value="1"/>
</dbReference>
<keyword evidence="4 9" id="KW-0808">Transferase</keyword>
<dbReference type="GO" id="GO:0004673">
    <property type="term" value="F:protein histidine kinase activity"/>
    <property type="evidence" value="ECO:0007669"/>
    <property type="project" value="UniProtKB-EC"/>
</dbReference>
<organism evidence="9 10">
    <name type="scientific">Ricinus communis</name>
    <name type="common">Castor bean</name>
    <dbReference type="NCBI Taxonomy" id="3988"/>
    <lineage>
        <taxon>Eukaryota</taxon>
        <taxon>Viridiplantae</taxon>
        <taxon>Streptophyta</taxon>
        <taxon>Embryophyta</taxon>
        <taxon>Tracheophyta</taxon>
        <taxon>Spermatophyta</taxon>
        <taxon>Magnoliopsida</taxon>
        <taxon>eudicotyledons</taxon>
        <taxon>Gunneridae</taxon>
        <taxon>Pentapetalae</taxon>
        <taxon>rosids</taxon>
        <taxon>fabids</taxon>
        <taxon>Malpighiales</taxon>
        <taxon>Euphorbiaceae</taxon>
        <taxon>Acalyphoideae</taxon>
        <taxon>Acalypheae</taxon>
        <taxon>Ricinus</taxon>
    </lineage>
</organism>
<keyword evidence="10" id="KW-1185">Reference proteome</keyword>
<dbReference type="Pfam" id="PF02518">
    <property type="entry name" value="HATPase_c"/>
    <property type="match status" value="1"/>
</dbReference>
<keyword evidence="7" id="KW-0902">Two-component regulatory system</keyword>
<evidence type="ECO:0000259" key="8">
    <source>
        <dbReference type="PROSITE" id="PS50109"/>
    </source>
</evidence>
<dbReference type="PANTHER" id="PTHR43711:SF1">
    <property type="entry name" value="HISTIDINE KINASE 1"/>
    <property type="match status" value="1"/>
</dbReference>
<evidence type="ECO:0000313" key="10">
    <source>
        <dbReference type="Proteomes" id="UP000008311"/>
    </source>
</evidence>
<gene>
    <name evidence="9" type="ORF">RCOM_1891480</name>
</gene>
<evidence type="ECO:0000256" key="6">
    <source>
        <dbReference type="ARBA" id="ARBA00022824"/>
    </source>
</evidence>
<evidence type="ECO:0000256" key="7">
    <source>
        <dbReference type="ARBA" id="ARBA00023012"/>
    </source>
</evidence>
<dbReference type="SMART" id="SM00387">
    <property type="entry name" value="HATPase_c"/>
    <property type="match status" value="1"/>
</dbReference>
<accession>B9TEY7</accession>
<dbReference type="AlphaFoldDB" id="B9TEY7"/>
<comment type="subcellular location">
    <subcellularLocation>
        <location evidence="2">Endoplasmic reticulum membrane</location>
        <topology evidence="2">Multi-pass membrane protein</topology>
    </subcellularLocation>
</comment>
<keyword evidence="5 9" id="KW-0418">Kinase</keyword>
<protein>
    <recommendedName>
        <fullName evidence="3">histidine kinase</fullName>
        <ecNumber evidence="3">2.7.13.3</ecNumber>
    </recommendedName>
</protein>
<evidence type="ECO:0000256" key="4">
    <source>
        <dbReference type="ARBA" id="ARBA00022679"/>
    </source>
</evidence>